<gene>
    <name evidence="2" type="ORF">NCTC13316_00567</name>
</gene>
<evidence type="ECO:0000313" key="3">
    <source>
        <dbReference type="Proteomes" id="UP000254794"/>
    </source>
</evidence>
<dbReference type="GO" id="GO:0016746">
    <property type="term" value="F:acyltransferase activity"/>
    <property type="evidence" value="ECO:0007669"/>
    <property type="project" value="UniProtKB-KW"/>
</dbReference>
<dbReference type="AlphaFoldDB" id="A0A378JGR1"/>
<dbReference type="InterPro" id="IPR029063">
    <property type="entry name" value="SAM-dependent_MTases_sf"/>
</dbReference>
<name>A0A378JGR1_9GAMM</name>
<dbReference type="RefSeq" id="WP_115330200.1">
    <property type="nucleotide sequence ID" value="NZ_CAAAHP010000004.1"/>
</dbReference>
<dbReference type="EMBL" id="UGOD01000001">
    <property type="protein sequence ID" value="STX50486.1"/>
    <property type="molecule type" value="Genomic_DNA"/>
</dbReference>
<keyword evidence="2" id="KW-0012">Acyltransferase</keyword>
<dbReference type="Gene3D" id="2.20.25.110">
    <property type="entry name" value="S-adenosyl-L-methionine-dependent methyltransferases"/>
    <property type="match status" value="1"/>
</dbReference>
<keyword evidence="2" id="KW-0808">Transferase</keyword>
<sequence length="253" mass="28858">MTQKNPSTYLDLCTEVYELSKPNITLDAYQFYRSYAIEAGGPILEPMCGTGRFLLPLFEEGFDIYGFDASESMLKKLHEKAASKNLKPTVWKGFIEELERKEKYKLIFIPTGSFGLITEPQIIQDTVKLIYDHLEPNGLFVFEVETSTAIGKELGIWHGSRWPLVDGKIILMSQLIALEDEICCAIAKYELVEGNQVIQTEIEDYKIRLYNEPAFLVNLLDSIGFSNLRLVKAFDRSASPKKDDMSIVFECRK</sequence>
<dbReference type="Gene3D" id="3.40.50.150">
    <property type="entry name" value="Vaccinia Virus protein VP39"/>
    <property type="match status" value="1"/>
</dbReference>
<accession>A0A378JGR1</accession>
<dbReference type="Pfam" id="PF13649">
    <property type="entry name" value="Methyltransf_25"/>
    <property type="match status" value="1"/>
</dbReference>
<dbReference type="InterPro" id="IPR041698">
    <property type="entry name" value="Methyltransf_25"/>
</dbReference>
<feature type="domain" description="Methyltransferase" evidence="1">
    <location>
        <begin position="43"/>
        <end position="138"/>
    </location>
</feature>
<evidence type="ECO:0000313" key="2">
    <source>
        <dbReference type="EMBL" id="STX50486.1"/>
    </source>
</evidence>
<organism evidence="2 3">
    <name type="scientific">Legionella busanensis</name>
    <dbReference type="NCBI Taxonomy" id="190655"/>
    <lineage>
        <taxon>Bacteria</taxon>
        <taxon>Pseudomonadati</taxon>
        <taxon>Pseudomonadota</taxon>
        <taxon>Gammaproteobacteria</taxon>
        <taxon>Legionellales</taxon>
        <taxon>Legionellaceae</taxon>
        <taxon>Legionella</taxon>
    </lineage>
</organism>
<protein>
    <submittedName>
        <fullName evidence="2">Acyl-CoA N-acyltransferase</fullName>
    </submittedName>
</protein>
<dbReference type="SUPFAM" id="SSF53335">
    <property type="entry name" value="S-adenosyl-L-methionine-dependent methyltransferases"/>
    <property type="match status" value="1"/>
</dbReference>
<keyword evidence="3" id="KW-1185">Reference proteome</keyword>
<dbReference type="OrthoDB" id="9804312at2"/>
<evidence type="ECO:0000259" key="1">
    <source>
        <dbReference type="Pfam" id="PF13649"/>
    </source>
</evidence>
<dbReference type="Proteomes" id="UP000254794">
    <property type="component" value="Unassembled WGS sequence"/>
</dbReference>
<dbReference type="CDD" id="cd02440">
    <property type="entry name" value="AdoMet_MTases"/>
    <property type="match status" value="1"/>
</dbReference>
<reference evidence="2 3" key="1">
    <citation type="submission" date="2018-06" db="EMBL/GenBank/DDBJ databases">
        <authorList>
            <consortium name="Pathogen Informatics"/>
            <person name="Doyle S."/>
        </authorList>
    </citation>
    <scope>NUCLEOTIDE SEQUENCE [LARGE SCALE GENOMIC DNA]</scope>
    <source>
        <strain evidence="2 3">NCTC13316</strain>
    </source>
</reference>
<proteinExistence type="predicted"/>